<protein>
    <submittedName>
        <fullName evidence="1">Cyclase family protein</fullName>
        <ecNumber evidence="1">3.5.-.-</ecNumber>
    </submittedName>
</protein>
<dbReference type="SUPFAM" id="SSF102198">
    <property type="entry name" value="Putative cyclase"/>
    <property type="match status" value="1"/>
</dbReference>
<dbReference type="Pfam" id="PF04199">
    <property type="entry name" value="Cyclase"/>
    <property type="match status" value="1"/>
</dbReference>
<evidence type="ECO:0000313" key="1">
    <source>
        <dbReference type="EMBL" id="MEB3103802.1"/>
    </source>
</evidence>
<dbReference type="GO" id="GO:0016787">
    <property type="term" value="F:hydrolase activity"/>
    <property type="evidence" value="ECO:0007669"/>
    <property type="project" value="UniProtKB-KW"/>
</dbReference>
<gene>
    <name evidence="1" type="ORF">VF724_19480</name>
</gene>
<dbReference type="EMBL" id="JAYJLD010000051">
    <property type="protein sequence ID" value="MEB3103802.1"/>
    <property type="molecule type" value="Genomic_DNA"/>
</dbReference>
<keyword evidence="1" id="KW-0378">Hydrolase</keyword>
<reference evidence="1" key="1">
    <citation type="submission" date="2023-12" db="EMBL/GenBank/DDBJ databases">
        <title>Fervidustalea candida gen. nov., sp. nov., a novel member of the family Paenibacillaceae isolated from a geothermal area.</title>
        <authorList>
            <person name="Li W.-J."/>
            <person name="Jiao J.-Y."/>
            <person name="Chen Y."/>
        </authorList>
    </citation>
    <scope>NUCLEOTIDE SEQUENCE</scope>
    <source>
        <strain evidence="1">SYSU GA230002</strain>
    </source>
</reference>
<name>A0ABU5ZPG1_9BACL</name>
<organism evidence="1 2">
    <name type="scientific">Ferviditalea candida</name>
    <dbReference type="NCBI Taxonomy" id="3108399"/>
    <lineage>
        <taxon>Bacteria</taxon>
        <taxon>Bacillati</taxon>
        <taxon>Bacillota</taxon>
        <taxon>Bacilli</taxon>
        <taxon>Bacillales</taxon>
        <taxon>Paenibacillaceae</taxon>
        <taxon>Ferviditalea</taxon>
    </lineage>
</organism>
<evidence type="ECO:0000313" key="2">
    <source>
        <dbReference type="Proteomes" id="UP001310386"/>
    </source>
</evidence>
<proteinExistence type="predicted"/>
<dbReference type="InterPro" id="IPR037175">
    <property type="entry name" value="KFase_sf"/>
</dbReference>
<dbReference type="Gene3D" id="3.50.30.50">
    <property type="entry name" value="Putative cyclase"/>
    <property type="match status" value="1"/>
</dbReference>
<keyword evidence="2" id="KW-1185">Reference proteome</keyword>
<comment type="caution">
    <text evidence="1">The sequence shown here is derived from an EMBL/GenBank/DDBJ whole genome shotgun (WGS) entry which is preliminary data.</text>
</comment>
<dbReference type="Proteomes" id="UP001310386">
    <property type="component" value="Unassembled WGS sequence"/>
</dbReference>
<dbReference type="EC" id="3.5.-.-" evidence="1"/>
<sequence>MIKVLSHPIRVGDPGWPNNPTFAFEPFTRIGKDGEPANTYMLHLFNHFSSHMDGPNHFNPKGIQLWEVPADRFVFRSPLLVDINRGKDELITVDDIRPYEKQLAESDALLIRTHFTRLRSVEPETYASYGPGISPELAEHLVKNFANLKAIALDFISLAAYQHGPEGVLSHQWMLGNFVDNYILIIEDLNFEDVIQNDLQTVVALPLRIQDVDSAPCTVIAINQRLA</sequence>
<dbReference type="InterPro" id="IPR007325">
    <property type="entry name" value="KFase/CYL"/>
</dbReference>
<dbReference type="PANTHER" id="PTHR31118">
    <property type="entry name" value="CYCLASE-LIKE PROTEIN 2"/>
    <property type="match status" value="1"/>
</dbReference>
<accession>A0ABU5ZPG1</accession>
<dbReference type="RefSeq" id="WP_371755930.1">
    <property type="nucleotide sequence ID" value="NZ_JAYJLD010000051.1"/>
</dbReference>
<dbReference type="PANTHER" id="PTHR31118:SF32">
    <property type="entry name" value="KYNURENINE FORMAMIDASE"/>
    <property type="match status" value="1"/>
</dbReference>